<evidence type="ECO:0000256" key="7">
    <source>
        <dbReference type="ARBA" id="ARBA00022619"/>
    </source>
</evidence>
<dbReference type="Pfam" id="PF00677">
    <property type="entry name" value="Lum_binding"/>
    <property type="match status" value="2"/>
</dbReference>
<evidence type="ECO:0000256" key="6">
    <source>
        <dbReference type="ARBA" id="ARBA00013950"/>
    </source>
</evidence>
<comment type="catalytic activity">
    <reaction evidence="1">
        <text>2 6,7-dimethyl-8-(1-D-ribityl)lumazine + H(+) = 5-amino-6-(D-ribitylamino)uracil + riboflavin</text>
        <dbReference type="Rhea" id="RHEA:20772"/>
        <dbReference type="ChEBI" id="CHEBI:15378"/>
        <dbReference type="ChEBI" id="CHEBI:15934"/>
        <dbReference type="ChEBI" id="CHEBI:57986"/>
        <dbReference type="ChEBI" id="CHEBI:58201"/>
        <dbReference type="EC" id="2.5.1.9"/>
    </reaction>
</comment>
<dbReference type="PANTHER" id="PTHR21098:SF12">
    <property type="entry name" value="RIBOFLAVIN SYNTHASE"/>
    <property type="match status" value="1"/>
</dbReference>
<feature type="repeat" description="Lumazine-binding" evidence="11">
    <location>
        <begin position="1"/>
        <end position="96"/>
    </location>
</feature>
<evidence type="ECO:0000256" key="3">
    <source>
        <dbReference type="ARBA" id="ARBA00004887"/>
    </source>
</evidence>
<protein>
    <recommendedName>
        <fullName evidence="6 10">Riboflavin synthase</fullName>
        <ecNumber evidence="5 10">2.5.1.9</ecNumber>
    </recommendedName>
</protein>
<evidence type="ECO:0000256" key="1">
    <source>
        <dbReference type="ARBA" id="ARBA00000968"/>
    </source>
</evidence>
<organism evidence="13 14">
    <name type="scientific">Candidatus Aquicultor secundus</name>
    <dbReference type="NCBI Taxonomy" id="1973895"/>
    <lineage>
        <taxon>Bacteria</taxon>
        <taxon>Bacillati</taxon>
        <taxon>Actinomycetota</taxon>
        <taxon>Candidatus Aquicultoria</taxon>
        <taxon>Candidatus Aquicultorales</taxon>
        <taxon>Candidatus Aquicultoraceae</taxon>
        <taxon>Candidatus Aquicultor</taxon>
    </lineage>
</organism>
<evidence type="ECO:0000259" key="12">
    <source>
        <dbReference type="PROSITE" id="PS51177"/>
    </source>
</evidence>
<comment type="function">
    <text evidence="2">Catalyzes the dismutation of two molecules of 6,7-dimethyl-8-ribityllumazine, resulting in the formation of riboflavin and 5-amino-6-(D-ribitylamino)uracil.</text>
</comment>
<keyword evidence="7" id="KW-0686">Riboflavin biosynthesis</keyword>
<dbReference type="NCBIfam" id="NF006767">
    <property type="entry name" value="PRK09289.1"/>
    <property type="match status" value="1"/>
</dbReference>
<proteinExistence type="predicted"/>
<dbReference type="NCBIfam" id="TIGR00187">
    <property type="entry name" value="ribE"/>
    <property type="match status" value="1"/>
</dbReference>
<dbReference type="NCBIfam" id="NF009566">
    <property type="entry name" value="PRK13020.1"/>
    <property type="match status" value="1"/>
</dbReference>
<evidence type="ECO:0000256" key="2">
    <source>
        <dbReference type="ARBA" id="ARBA00002803"/>
    </source>
</evidence>
<dbReference type="EMBL" id="PFNG01000124">
    <property type="protein sequence ID" value="PIZ39301.1"/>
    <property type="molecule type" value="Genomic_DNA"/>
</dbReference>
<feature type="domain" description="Lumazine-binding" evidence="12">
    <location>
        <begin position="97"/>
        <end position="193"/>
    </location>
</feature>
<dbReference type="RefSeq" id="WP_286678098.1">
    <property type="nucleotide sequence ID" value="NZ_MNXI01000057.1"/>
</dbReference>
<dbReference type="SUPFAM" id="SSF63380">
    <property type="entry name" value="Riboflavin synthase domain-like"/>
    <property type="match status" value="2"/>
</dbReference>
<dbReference type="GO" id="GO:0004746">
    <property type="term" value="F:riboflavin synthase activity"/>
    <property type="evidence" value="ECO:0007669"/>
    <property type="project" value="UniProtKB-UniRule"/>
</dbReference>
<evidence type="ECO:0000256" key="5">
    <source>
        <dbReference type="ARBA" id="ARBA00012827"/>
    </source>
</evidence>
<gene>
    <name evidence="13" type="ORF">COY37_05155</name>
</gene>
<dbReference type="FunFam" id="2.40.30.20:FF:000004">
    <property type="entry name" value="Riboflavin synthase, alpha subunit"/>
    <property type="match status" value="1"/>
</dbReference>
<dbReference type="Gene3D" id="2.40.30.20">
    <property type="match status" value="2"/>
</dbReference>
<sequence>MFTGIIEELGRVKAIKRGAKEFVIEIEAPRLTPEIQIGDSVAVNGVCLTATTKSANGFTVDVMPETVVKTDLEELTRGETVNLERAMTLSNRLGGHMVSGHVDGVGIITSKAVQQNALLIKIEAPASVTRYLIERGSIAVDGISLTVMDYGVGYITVSIIPHTAKMTTLGFKSPGDRVNLEADLIGKYVEKFINKKQDGEKSPGLTIDKLRDMGFA</sequence>
<dbReference type="InterPro" id="IPR017938">
    <property type="entry name" value="Riboflavin_synthase-like_b-brl"/>
</dbReference>
<dbReference type="InterPro" id="IPR023366">
    <property type="entry name" value="ATP_synth_asu-like_sf"/>
</dbReference>
<dbReference type="InterPro" id="IPR026017">
    <property type="entry name" value="Lumazine-bd_dom"/>
</dbReference>
<dbReference type="FunFam" id="2.40.30.20:FF:000003">
    <property type="entry name" value="Riboflavin synthase, alpha subunit"/>
    <property type="match status" value="1"/>
</dbReference>
<comment type="subunit">
    <text evidence="4">Homotrimer.</text>
</comment>
<dbReference type="Proteomes" id="UP000230956">
    <property type="component" value="Unassembled WGS sequence"/>
</dbReference>
<evidence type="ECO:0000256" key="11">
    <source>
        <dbReference type="PROSITE-ProRule" id="PRU00524"/>
    </source>
</evidence>
<dbReference type="PANTHER" id="PTHR21098">
    <property type="entry name" value="RIBOFLAVIN SYNTHASE ALPHA CHAIN"/>
    <property type="match status" value="1"/>
</dbReference>
<dbReference type="PIRSF" id="PIRSF000498">
    <property type="entry name" value="Riboflavin_syn_A"/>
    <property type="match status" value="1"/>
</dbReference>
<evidence type="ECO:0000256" key="10">
    <source>
        <dbReference type="NCBIfam" id="TIGR00187"/>
    </source>
</evidence>
<dbReference type="PROSITE" id="PS51177">
    <property type="entry name" value="LUMAZINE_BIND"/>
    <property type="match status" value="2"/>
</dbReference>
<evidence type="ECO:0000256" key="9">
    <source>
        <dbReference type="ARBA" id="ARBA00022737"/>
    </source>
</evidence>
<keyword evidence="9" id="KW-0677">Repeat</keyword>
<comment type="caution">
    <text evidence="13">The sequence shown here is derived from an EMBL/GenBank/DDBJ whole genome shotgun (WGS) entry which is preliminary data.</text>
</comment>
<dbReference type="EC" id="2.5.1.9" evidence="5 10"/>
<dbReference type="CDD" id="cd00402">
    <property type="entry name" value="Riboflavin_synthase_like"/>
    <property type="match status" value="1"/>
</dbReference>
<dbReference type="GO" id="GO:0009231">
    <property type="term" value="P:riboflavin biosynthetic process"/>
    <property type="evidence" value="ECO:0007669"/>
    <property type="project" value="UniProtKB-KW"/>
</dbReference>
<accession>A0A2M7T874</accession>
<reference evidence="14" key="1">
    <citation type="submission" date="2017-09" db="EMBL/GenBank/DDBJ databases">
        <title>Depth-based differentiation of microbial function through sediment-hosted aquifers and enrichment of novel symbionts in the deep terrestrial subsurface.</title>
        <authorList>
            <person name="Probst A.J."/>
            <person name="Ladd B."/>
            <person name="Jarett J.K."/>
            <person name="Geller-Mcgrath D.E."/>
            <person name="Sieber C.M.K."/>
            <person name="Emerson J.B."/>
            <person name="Anantharaman K."/>
            <person name="Thomas B.C."/>
            <person name="Malmstrom R."/>
            <person name="Stieglmeier M."/>
            <person name="Klingl A."/>
            <person name="Woyke T."/>
            <person name="Ryan C.M."/>
            <person name="Banfield J.F."/>
        </authorList>
    </citation>
    <scope>NUCLEOTIDE SEQUENCE [LARGE SCALE GENOMIC DNA]</scope>
</reference>
<evidence type="ECO:0000313" key="13">
    <source>
        <dbReference type="EMBL" id="PIZ39301.1"/>
    </source>
</evidence>
<evidence type="ECO:0000313" key="14">
    <source>
        <dbReference type="Proteomes" id="UP000230956"/>
    </source>
</evidence>
<feature type="repeat" description="Lumazine-binding" evidence="11">
    <location>
        <begin position="97"/>
        <end position="193"/>
    </location>
</feature>
<keyword evidence="8" id="KW-0808">Transferase</keyword>
<dbReference type="AlphaFoldDB" id="A0A2M7T874"/>
<dbReference type="InterPro" id="IPR001783">
    <property type="entry name" value="Lumazine-bd"/>
</dbReference>
<evidence type="ECO:0000256" key="8">
    <source>
        <dbReference type="ARBA" id="ARBA00022679"/>
    </source>
</evidence>
<comment type="pathway">
    <text evidence="3">Cofactor biosynthesis; riboflavin biosynthesis; riboflavin from 2-hydroxy-3-oxobutyl phosphate and 5-amino-6-(D-ribitylamino)uracil: step 2/2.</text>
</comment>
<evidence type="ECO:0000256" key="4">
    <source>
        <dbReference type="ARBA" id="ARBA00011233"/>
    </source>
</evidence>
<name>A0A2M7T874_9ACTN</name>
<feature type="domain" description="Lumazine-binding" evidence="12">
    <location>
        <begin position="1"/>
        <end position="96"/>
    </location>
</feature>